<feature type="domain" description="N-acetyltransferase" evidence="1">
    <location>
        <begin position="4"/>
        <end position="205"/>
    </location>
</feature>
<dbReference type="CDD" id="cd04301">
    <property type="entry name" value="NAT_SF"/>
    <property type="match status" value="1"/>
</dbReference>
<sequence length="209" mass="24679">MGKVIYRNLVETDYETMKEFIGEAFGFNEFVKDKKLLDILLAGYLKECLLESSFSKVAQKDNQVVGFILGSAKKDKNRFENCNNILSIDPNEVDSIINDDKNKDLFKEFSKITDTYKELIRKRENDFQGCIQLFIVSKKYRGLGIGKSLVNHLFNYMRKMDVKSLYLYTDTRCNYKFYDIQNFNRIGEKEIYFKSLKTSLNVFLYNYNF</sequence>
<dbReference type="InterPro" id="IPR000182">
    <property type="entry name" value="GNAT_dom"/>
</dbReference>
<dbReference type="InterPro" id="IPR052829">
    <property type="entry name" value="N-acetyltransferase_domain"/>
</dbReference>
<dbReference type="PROSITE" id="PS51186">
    <property type="entry name" value="GNAT"/>
    <property type="match status" value="1"/>
</dbReference>
<dbReference type="Pfam" id="PF00583">
    <property type="entry name" value="Acetyltransf_1"/>
    <property type="match status" value="1"/>
</dbReference>
<dbReference type="PANTHER" id="PTHR43259">
    <property type="entry name" value="SPT10P"/>
    <property type="match status" value="1"/>
</dbReference>
<evidence type="ECO:0000259" key="1">
    <source>
        <dbReference type="PROSITE" id="PS51186"/>
    </source>
</evidence>
<name>A0ABR7JZN7_9FIRM</name>
<dbReference type="InterPro" id="IPR016181">
    <property type="entry name" value="Acyl_CoA_acyltransferase"/>
</dbReference>
<dbReference type="Proteomes" id="UP000611796">
    <property type="component" value="Unassembled WGS sequence"/>
</dbReference>
<dbReference type="EMBL" id="JACRWD010000001">
    <property type="protein sequence ID" value="MBC6002308.1"/>
    <property type="molecule type" value="Genomic_DNA"/>
</dbReference>
<dbReference type="SUPFAM" id="SSF55729">
    <property type="entry name" value="Acyl-CoA N-acyltransferases (Nat)"/>
    <property type="match status" value="1"/>
</dbReference>
<dbReference type="Gene3D" id="3.40.630.30">
    <property type="match status" value="1"/>
</dbReference>
<evidence type="ECO:0000313" key="3">
    <source>
        <dbReference type="Proteomes" id="UP000611796"/>
    </source>
</evidence>
<dbReference type="PANTHER" id="PTHR43259:SF1">
    <property type="entry name" value="N-ACETYLTRANSFERASE DOMAIN-CONTAINING PROTEIN"/>
    <property type="match status" value="1"/>
</dbReference>
<proteinExistence type="predicted"/>
<organism evidence="2 3">
    <name type="scientific">Paeniclostridium hominis</name>
    <dbReference type="NCBI Taxonomy" id="2764329"/>
    <lineage>
        <taxon>Bacteria</taxon>
        <taxon>Bacillati</taxon>
        <taxon>Bacillota</taxon>
        <taxon>Clostridia</taxon>
        <taxon>Peptostreptococcales</taxon>
        <taxon>Peptostreptococcaceae</taxon>
        <taxon>Paeniclostridium</taxon>
    </lineage>
</organism>
<evidence type="ECO:0000313" key="2">
    <source>
        <dbReference type="EMBL" id="MBC6002308.1"/>
    </source>
</evidence>
<reference evidence="2 3" key="1">
    <citation type="submission" date="2020-08" db="EMBL/GenBank/DDBJ databases">
        <authorList>
            <person name="Liu C."/>
            <person name="Sun Q."/>
        </authorList>
    </citation>
    <scope>NUCLEOTIDE SEQUENCE [LARGE SCALE GENOMIC DNA]</scope>
    <source>
        <strain evidence="2 3">NSJ-45</strain>
    </source>
</reference>
<comment type="caution">
    <text evidence="2">The sequence shown here is derived from an EMBL/GenBank/DDBJ whole genome shotgun (WGS) entry which is preliminary data.</text>
</comment>
<keyword evidence="3" id="KW-1185">Reference proteome</keyword>
<accession>A0ABR7JZN7</accession>
<protein>
    <submittedName>
        <fullName evidence="2">GNAT family N-acetyltransferase</fullName>
    </submittedName>
</protein>
<gene>
    <name evidence="2" type="ORF">H8891_00720</name>
</gene>
<dbReference type="RefSeq" id="WP_187004792.1">
    <property type="nucleotide sequence ID" value="NZ_JACRWD010000001.1"/>
</dbReference>